<feature type="transmembrane region" description="Helical" evidence="6">
    <location>
        <begin position="214"/>
        <end position="235"/>
    </location>
</feature>
<dbReference type="SUPFAM" id="SSF103481">
    <property type="entry name" value="Multidrug resistance efflux transporter EmrE"/>
    <property type="match status" value="2"/>
</dbReference>
<evidence type="ECO:0000313" key="8">
    <source>
        <dbReference type="EMBL" id="MEE8658167.1"/>
    </source>
</evidence>
<protein>
    <submittedName>
        <fullName evidence="8">DMT family transporter</fullName>
    </submittedName>
</protein>
<evidence type="ECO:0000313" key="9">
    <source>
        <dbReference type="Proteomes" id="UP001312908"/>
    </source>
</evidence>
<feature type="transmembrane region" description="Helical" evidence="6">
    <location>
        <begin position="186"/>
        <end position="208"/>
    </location>
</feature>
<evidence type="ECO:0000256" key="2">
    <source>
        <dbReference type="ARBA" id="ARBA00007362"/>
    </source>
</evidence>
<feature type="transmembrane region" description="Helical" evidence="6">
    <location>
        <begin position="247"/>
        <end position="265"/>
    </location>
</feature>
<keyword evidence="5 6" id="KW-0472">Membrane</keyword>
<proteinExistence type="inferred from homology"/>
<dbReference type="EMBL" id="JAWJZY010000002">
    <property type="protein sequence ID" value="MEE8658167.1"/>
    <property type="molecule type" value="Genomic_DNA"/>
</dbReference>
<evidence type="ECO:0000256" key="5">
    <source>
        <dbReference type="ARBA" id="ARBA00023136"/>
    </source>
</evidence>
<evidence type="ECO:0000256" key="6">
    <source>
        <dbReference type="SAM" id="Phobius"/>
    </source>
</evidence>
<dbReference type="PANTHER" id="PTHR32322:SF2">
    <property type="entry name" value="EAMA DOMAIN-CONTAINING PROTEIN"/>
    <property type="match status" value="1"/>
</dbReference>
<dbReference type="Proteomes" id="UP001312908">
    <property type="component" value="Unassembled WGS sequence"/>
</dbReference>
<dbReference type="RefSeq" id="WP_394819135.1">
    <property type="nucleotide sequence ID" value="NZ_JAWJZY010000002.1"/>
</dbReference>
<feature type="transmembrane region" description="Helical" evidence="6">
    <location>
        <begin position="126"/>
        <end position="143"/>
    </location>
</feature>
<evidence type="ECO:0000256" key="1">
    <source>
        <dbReference type="ARBA" id="ARBA00004141"/>
    </source>
</evidence>
<organism evidence="8 9">
    <name type="scientific">Sorlinia euscelidii</name>
    <dbReference type="NCBI Taxonomy" id="3081148"/>
    <lineage>
        <taxon>Bacteria</taxon>
        <taxon>Pseudomonadati</taxon>
        <taxon>Pseudomonadota</taxon>
        <taxon>Alphaproteobacteria</taxon>
        <taxon>Acetobacterales</taxon>
        <taxon>Acetobacteraceae</taxon>
        <taxon>Sorlinia</taxon>
    </lineage>
</organism>
<name>A0ABU7U2R7_9PROT</name>
<feature type="transmembrane region" description="Helical" evidence="6">
    <location>
        <begin position="95"/>
        <end position="114"/>
    </location>
</feature>
<sequence length="301" mass="32611">MTMPTSPRLAALICVILWSMIAVVAKTGQSRLDFYQFLFLSNVISLFAVGAACLVAGRHVGRILRPGWRGIYLPGILGILDCLFYLALYRGYARSNGVIVLVAQYSWPLMIVLLSSLRDAQWPGRVKLLGLAVGSFAFLIAVTKGHLTSLNISDPISILIVLAGAFCFALMSTLSRNFVSDPFIGTFWLFFASMIGSLILMMSCSQLPHPADVSLIPVLANGVFINGISYILWVLACARGDASETAALIFLSPILSAIWLVMFFGEVFVPAYGVALILVLISGYLCMLPQKRVGSPAKHPS</sequence>
<reference evidence="8 9" key="1">
    <citation type="submission" date="2023-10" db="EMBL/GenBank/DDBJ databases">
        <title>Sorlinia euscelidii gen. nov., sp. nov., an acetic acid bacteria isolated from the gut of Euscelidius variegatus emitter.</title>
        <authorList>
            <person name="Michoud G."/>
            <person name="Marasco R."/>
            <person name="Seferji K."/>
            <person name="Gonella E."/>
            <person name="Garuglieri E."/>
            <person name="Alma A."/>
            <person name="Mapelli F."/>
            <person name="Borin S."/>
            <person name="Daffonchio D."/>
            <person name="Crotti E."/>
        </authorList>
    </citation>
    <scope>NUCLEOTIDE SEQUENCE [LARGE SCALE GENOMIC DNA]</scope>
    <source>
        <strain evidence="8 9">EV16P</strain>
    </source>
</reference>
<keyword evidence="3 6" id="KW-0812">Transmembrane</keyword>
<dbReference type="InterPro" id="IPR000620">
    <property type="entry name" value="EamA_dom"/>
</dbReference>
<accession>A0ABU7U2R7</accession>
<gene>
    <name evidence="8" type="ORF">DOFOFD_03990</name>
</gene>
<dbReference type="Pfam" id="PF00892">
    <property type="entry name" value="EamA"/>
    <property type="match status" value="2"/>
</dbReference>
<feature type="transmembrane region" description="Helical" evidence="6">
    <location>
        <begin position="155"/>
        <end position="174"/>
    </location>
</feature>
<dbReference type="InterPro" id="IPR037185">
    <property type="entry name" value="EmrE-like"/>
</dbReference>
<evidence type="ECO:0000259" key="7">
    <source>
        <dbReference type="Pfam" id="PF00892"/>
    </source>
</evidence>
<feature type="domain" description="EamA" evidence="7">
    <location>
        <begin position="9"/>
        <end position="141"/>
    </location>
</feature>
<feature type="transmembrane region" description="Helical" evidence="6">
    <location>
        <begin position="271"/>
        <end position="288"/>
    </location>
</feature>
<dbReference type="InterPro" id="IPR050638">
    <property type="entry name" value="AA-Vitamin_Transporters"/>
</dbReference>
<evidence type="ECO:0000256" key="4">
    <source>
        <dbReference type="ARBA" id="ARBA00022989"/>
    </source>
</evidence>
<evidence type="ECO:0000256" key="3">
    <source>
        <dbReference type="ARBA" id="ARBA00022692"/>
    </source>
</evidence>
<comment type="similarity">
    <text evidence="2">Belongs to the EamA transporter family.</text>
</comment>
<feature type="transmembrane region" description="Helical" evidence="6">
    <location>
        <begin position="69"/>
        <end position="89"/>
    </location>
</feature>
<comment type="subcellular location">
    <subcellularLocation>
        <location evidence="1">Membrane</location>
        <topology evidence="1">Multi-pass membrane protein</topology>
    </subcellularLocation>
</comment>
<keyword evidence="9" id="KW-1185">Reference proteome</keyword>
<feature type="domain" description="EamA" evidence="7">
    <location>
        <begin position="157"/>
        <end position="285"/>
    </location>
</feature>
<comment type="caution">
    <text evidence="8">The sequence shown here is derived from an EMBL/GenBank/DDBJ whole genome shotgun (WGS) entry which is preliminary data.</text>
</comment>
<feature type="transmembrane region" description="Helical" evidence="6">
    <location>
        <begin position="35"/>
        <end position="57"/>
    </location>
</feature>
<keyword evidence="4 6" id="KW-1133">Transmembrane helix</keyword>
<dbReference type="PANTHER" id="PTHR32322">
    <property type="entry name" value="INNER MEMBRANE TRANSPORTER"/>
    <property type="match status" value="1"/>
</dbReference>